<reference evidence="2 3" key="1">
    <citation type="submission" date="2020-05" db="EMBL/GenBank/DDBJ databases">
        <title>Identification and distribution of gene clusters putatively required for synthesis of sphingolipid metabolism inhibitors in phylogenetically diverse species of the filamentous fungus Fusarium.</title>
        <authorList>
            <person name="Kim H.-S."/>
            <person name="Busman M."/>
            <person name="Brown D.W."/>
            <person name="Divon H."/>
            <person name="Uhlig S."/>
            <person name="Proctor R.H."/>
        </authorList>
    </citation>
    <scope>NUCLEOTIDE SEQUENCE [LARGE SCALE GENOMIC DNA]</scope>
    <source>
        <strain evidence="2 3">NRRL 25311</strain>
    </source>
</reference>
<feature type="compositionally biased region" description="Basic and acidic residues" evidence="1">
    <location>
        <begin position="336"/>
        <end position="367"/>
    </location>
</feature>
<feature type="region of interest" description="Disordered" evidence="1">
    <location>
        <begin position="1"/>
        <end position="45"/>
    </location>
</feature>
<evidence type="ECO:0000256" key="1">
    <source>
        <dbReference type="SAM" id="MobiDB-lite"/>
    </source>
</evidence>
<gene>
    <name evidence="2" type="ORF">FDENT_6747</name>
</gene>
<protein>
    <submittedName>
        <fullName evidence="2">Uncharacterized protein</fullName>
    </submittedName>
</protein>
<name>A0A8H5U7Y1_9HYPO</name>
<comment type="caution">
    <text evidence="2">The sequence shown here is derived from an EMBL/GenBank/DDBJ whole genome shotgun (WGS) entry which is preliminary data.</text>
</comment>
<keyword evidence="3" id="KW-1185">Reference proteome</keyword>
<evidence type="ECO:0000313" key="2">
    <source>
        <dbReference type="EMBL" id="KAF5684398.1"/>
    </source>
</evidence>
<dbReference type="EMBL" id="JAAOAK010000181">
    <property type="protein sequence ID" value="KAF5684398.1"/>
    <property type="molecule type" value="Genomic_DNA"/>
</dbReference>
<feature type="compositionally biased region" description="Polar residues" evidence="1">
    <location>
        <begin position="24"/>
        <end position="33"/>
    </location>
</feature>
<evidence type="ECO:0000313" key="3">
    <source>
        <dbReference type="Proteomes" id="UP000562682"/>
    </source>
</evidence>
<organism evidence="2 3">
    <name type="scientific">Fusarium denticulatum</name>
    <dbReference type="NCBI Taxonomy" id="48507"/>
    <lineage>
        <taxon>Eukaryota</taxon>
        <taxon>Fungi</taxon>
        <taxon>Dikarya</taxon>
        <taxon>Ascomycota</taxon>
        <taxon>Pezizomycotina</taxon>
        <taxon>Sordariomycetes</taxon>
        <taxon>Hypocreomycetidae</taxon>
        <taxon>Hypocreales</taxon>
        <taxon>Nectriaceae</taxon>
        <taxon>Fusarium</taxon>
        <taxon>Fusarium fujikuroi species complex</taxon>
    </lineage>
</organism>
<dbReference type="Proteomes" id="UP000562682">
    <property type="component" value="Unassembled WGS sequence"/>
</dbReference>
<proteinExistence type="predicted"/>
<feature type="region of interest" description="Disordered" evidence="1">
    <location>
        <begin position="316"/>
        <end position="405"/>
    </location>
</feature>
<sequence>MAEHVKISPDSSPSHAPSLDKSRTASGKVSPTETPLPSPPDSLQRACPTAVALPQVLVEVLHELDVGHRDEDYHKTFPLSWEEFKIAREKVEATFRRFDYDPFKGEITIRMPTSIHECFASSVNSAVLDKLRPLKNGDTTTAKFVKDIRPMLSSDIYMDNPRQPADLHNDVDKKKQKSPDLQFAHINSKHPGVVIEVAYTQQAKKLKKLAVEYIGASEGETQTKAALTLDQDGNEPILKVDQILKEVPFRSANREPLNEGRELRIFCLHDMTTDESLLEGVDNLSISLPFKDLCDFLTKAENMQCLRRTEKKRLIGGRPIKFMPPSSSPEEELASEDERAFAEQEEAEQKKANDSDRSFSSPVKEDIEGSPSVTTRSSSKRRAPTNTCEKLPAPKRRSRSKRGRD</sequence>
<feature type="compositionally biased region" description="Basic residues" evidence="1">
    <location>
        <begin position="393"/>
        <end position="405"/>
    </location>
</feature>
<dbReference type="AlphaFoldDB" id="A0A8H5U7Y1"/>
<accession>A0A8H5U7Y1</accession>